<protein>
    <submittedName>
        <fullName evidence="2">Class I SAM-dependent methyltransferase</fullName>
    </submittedName>
</protein>
<dbReference type="Gene3D" id="3.40.50.150">
    <property type="entry name" value="Vaccinia Virus protein VP39"/>
    <property type="match status" value="1"/>
</dbReference>
<feature type="domain" description="Methyltransferase type 11" evidence="1">
    <location>
        <begin position="38"/>
        <end position="133"/>
    </location>
</feature>
<dbReference type="SUPFAM" id="SSF53335">
    <property type="entry name" value="S-adenosyl-L-methionine-dependent methyltransferases"/>
    <property type="match status" value="1"/>
</dbReference>
<dbReference type="PANTHER" id="PTHR45036">
    <property type="entry name" value="METHYLTRANSFERASE LIKE 7B"/>
    <property type="match status" value="1"/>
</dbReference>
<evidence type="ECO:0000313" key="3">
    <source>
        <dbReference type="Proteomes" id="UP000307087"/>
    </source>
</evidence>
<keyword evidence="2" id="KW-0489">Methyltransferase</keyword>
<dbReference type="InterPro" id="IPR052356">
    <property type="entry name" value="Thiol_S-MT"/>
</dbReference>
<dbReference type="OrthoDB" id="65624at2"/>
<dbReference type="CDD" id="cd02440">
    <property type="entry name" value="AdoMet_MTases"/>
    <property type="match status" value="1"/>
</dbReference>
<dbReference type="InterPro" id="IPR029063">
    <property type="entry name" value="SAM-dependent_MTases_sf"/>
</dbReference>
<evidence type="ECO:0000259" key="1">
    <source>
        <dbReference type="Pfam" id="PF08241"/>
    </source>
</evidence>
<organism evidence="2 3">
    <name type="scientific">Nocardioides caeni</name>
    <dbReference type="NCBI Taxonomy" id="574700"/>
    <lineage>
        <taxon>Bacteria</taxon>
        <taxon>Bacillati</taxon>
        <taxon>Actinomycetota</taxon>
        <taxon>Actinomycetes</taxon>
        <taxon>Propionibacteriales</taxon>
        <taxon>Nocardioidaceae</taxon>
        <taxon>Nocardioides</taxon>
    </lineage>
</organism>
<gene>
    <name evidence="2" type="ORF">E9934_12770</name>
</gene>
<comment type="caution">
    <text evidence="2">The sequence shown here is derived from an EMBL/GenBank/DDBJ whole genome shotgun (WGS) entry which is preliminary data.</text>
</comment>
<dbReference type="EMBL" id="STGW01000008">
    <property type="protein sequence ID" value="THV11163.1"/>
    <property type="molecule type" value="Genomic_DNA"/>
</dbReference>
<name>A0A4S8N4U2_9ACTN</name>
<dbReference type="InterPro" id="IPR013216">
    <property type="entry name" value="Methyltransf_11"/>
</dbReference>
<dbReference type="PANTHER" id="PTHR45036:SF1">
    <property type="entry name" value="METHYLTRANSFERASE LIKE 7A"/>
    <property type="match status" value="1"/>
</dbReference>
<dbReference type="Pfam" id="PF08241">
    <property type="entry name" value="Methyltransf_11"/>
    <property type="match status" value="1"/>
</dbReference>
<dbReference type="AlphaFoldDB" id="A0A4S8N4U2"/>
<keyword evidence="3" id="KW-1185">Reference proteome</keyword>
<accession>A0A4S8N4U2</accession>
<sequence>MGWWEERVVPRMVDAALKGKEIGELRGEVCAPLSGRVLELGFGSGLNIRWYPQTVTAVHAVEPSDRGWELSARRRARSSVPIVRSGLDGQDLAEDDASYDAVLCTFTLCTIPDPARALRESVRVLRPGGTFAFLEHGLAPDAGVARWQRRLDPVQRRVAGGCHLSRDVAALVADAGLRTTTLTTEYLPGPRPSRPWLHGFRGLAVRD</sequence>
<evidence type="ECO:0000313" key="2">
    <source>
        <dbReference type="EMBL" id="THV11163.1"/>
    </source>
</evidence>
<dbReference type="RefSeq" id="WP_136563285.1">
    <property type="nucleotide sequence ID" value="NZ_BAABLS010000006.1"/>
</dbReference>
<dbReference type="GO" id="GO:0032259">
    <property type="term" value="P:methylation"/>
    <property type="evidence" value="ECO:0007669"/>
    <property type="project" value="UniProtKB-KW"/>
</dbReference>
<proteinExistence type="predicted"/>
<dbReference type="GO" id="GO:0008757">
    <property type="term" value="F:S-adenosylmethionine-dependent methyltransferase activity"/>
    <property type="evidence" value="ECO:0007669"/>
    <property type="project" value="InterPro"/>
</dbReference>
<dbReference type="Proteomes" id="UP000307087">
    <property type="component" value="Unassembled WGS sequence"/>
</dbReference>
<keyword evidence="2" id="KW-0808">Transferase</keyword>
<reference evidence="2 3" key="1">
    <citation type="journal article" date="2009" name="Int. J. Syst. Evol. Microbiol.">
        <title>Nocardioides caeni sp. nov., isolated from wastewater.</title>
        <authorList>
            <person name="Yoon J.H."/>
            <person name="Kang S.J."/>
            <person name="Park S."/>
            <person name="Kim W."/>
            <person name="Oh T.K."/>
        </authorList>
    </citation>
    <scope>NUCLEOTIDE SEQUENCE [LARGE SCALE GENOMIC DNA]</scope>
    <source>
        <strain evidence="2 3">DSM 23134</strain>
    </source>
</reference>